<gene>
    <name evidence="1" type="ORF">AA314_04015</name>
</gene>
<dbReference type="Proteomes" id="UP000035579">
    <property type="component" value="Chromosome"/>
</dbReference>
<sequence length="63" mass="7018">MQPPHLSPLGKRRVEISRRVRFPLELSRGGTTAIVAAATRAFRGAAQALQAPIHRFDTRDVRL</sequence>
<dbReference type="KEGG" id="age:AA314_04015"/>
<accession>A0AAC8Q7G7</accession>
<name>A0AAC8Q7G7_9BACT</name>
<proteinExistence type="predicted"/>
<organism evidence="1 2">
    <name type="scientific">Archangium gephyra</name>
    <dbReference type="NCBI Taxonomy" id="48"/>
    <lineage>
        <taxon>Bacteria</taxon>
        <taxon>Pseudomonadati</taxon>
        <taxon>Myxococcota</taxon>
        <taxon>Myxococcia</taxon>
        <taxon>Myxococcales</taxon>
        <taxon>Cystobacterineae</taxon>
        <taxon>Archangiaceae</taxon>
        <taxon>Archangium</taxon>
    </lineage>
</organism>
<evidence type="ECO:0000313" key="1">
    <source>
        <dbReference type="EMBL" id="AKJ02389.1"/>
    </source>
</evidence>
<dbReference type="EMBL" id="CP011509">
    <property type="protein sequence ID" value="AKJ02389.1"/>
    <property type="molecule type" value="Genomic_DNA"/>
</dbReference>
<evidence type="ECO:0000313" key="2">
    <source>
        <dbReference type="Proteomes" id="UP000035579"/>
    </source>
</evidence>
<dbReference type="AlphaFoldDB" id="A0AAC8Q7G7"/>
<protein>
    <submittedName>
        <fullName evidence="1">Uncharacterized protein</fullName>
    </submittedName>
</protein>
<reference evidence="1 2" key="1">
    <citation type="submission" date="2015-05" db="EMBL/GenBank/DDBJ databases">
        <title>Genome assembly of Archangium gephyra DSM 2261.</title>
        <authorList>
            <person name="Sharma G."/>
            <person name="Subramanian S."/>
        </authorList>
    </citation>
    <scope>NUCLEOTIDE SEQUENCE [LARGE SCALE GENOMIC DNA]</scope>
    <source>
        <strain evidence="1 2">DSM 2261</strain>
    </source>
</reference>